<dbReference type="SUPFAM" id="SSF52335">
    <property type="entry name" value="Methylglyoxal synthase-like"/>
    <property type="match status" value="1"/>
</dbReference>
<gene>
    <name evidence="1" type="ORF">IAD41_10030</name>
</gene>
<comment type="caution">
    <text evidence="1">The sequence shown here is derived from an EMBL/GenBank/DDBJ whole genome shotgun (WGS) entry which is preliminary data.</text>
</comment>
<dbReference type="InterPro" id="IPR036914">
    <property type="entry name" value="MGS-like_dom_sf"/>
</dbReference>
<proteinExistence type="predicted"/>
<organism evidence="1 2">
    <name type="scientific">Candidatus Scatenecus faecavium</name>
    <dbReference type="NCBI Taxonomy" id="2840915"/>
    <lineage>
        <taxon>Bacteria</taxon>
        <taxon>Candidatus Scatenecus</taxon>
    </lineage>
</organism>
<dbReference type="PIRSF" id="PIRSF000414">
    <property type="entry name" value="AICARFT_IMPCHas"/>
    <property type="match status" value="1"/>
</dbReference>
<dbReference type="SMART" id="SM00798">
    <property type="entry name" value="AICARFT_IMPCHas"/>
    <property type="match status" value="1"/>
</dbReference>
<dbReference type="Proteomes" id="UP000824139">
    <property type="component" value="Unassembled WGS sequence"/>
</dbReference>
<dbReference type="PANTHER" id="PTHR11692">
    <property type="entry name" value="BIFUNCTIONAL PURINE BIOSYNTHESIS PROTEIN PURH"/>
    <property type="match status" value="1"/>
</dbReference>
<dbReference type="Gene3D" id="3.40.140.20">
    <property type="match status" value="2"/>
</dbReference>
<evidence type="ECO:0008006" key="3">
    <source>
        <dbReference type="Google" id="ProtNLM"/>
    </source>
</evidence>
<reference evidence="1" key="1">
    <citation type="submission" date="2020-10" db="EMBL/GenBank/DDBJ databases">
        <authorList>
            <person name="Gilroy R."/>
        </authorList>
    </citation>
    <scope>NUCLEOTIDE SEQUENCE</scope>
    <source>
        <strain evidence="1">CHK152-2994</strain>
    </source>
</reference>
<dbReference type="PANTHER" id="PTHR11692:SF0">
    <property type="entry name" value="BIFUNCTIONAL PURINE BIOSYNTHESIS PROTEIN ATIC"/>
    <property type="match status" value="1"/>
</dbReference>
<dbReference type="GO" id="GO:0005829">
    <property type="term" value="C:cytosol"/>
    <property type="evidence" value="ECO:0007669"/>
    <property type="project" value="TreeGrafter"/>
</dbReference>
<dbReference type="GO" id="GO:0003937">
    <property type="term" value="F:IMP cyclohydrolase activity"/>
    <property type="evidence" value="ECO:0007669"/>
    <property type="project" value="InterPro"/>
</dbReference>
<dbReference type="InterPro" id="IPR002695">
    <property type="entry name" value="PurH-like"/>
</dbReference>
<dbReference type="GO" id="GO:0006189">
    <property type="term" value="P:'de novo' IMP biosynthetic process"/>
    <property type="evidence" value="ECO:0007669"/>
    <property type="project" value="TreeGrafter"/>
</dbReference>
<dbReference type="Gene3D" id="3.40.50.1380">
    <property type="entry name" value="Methylglyoxal synthase-like domain"/>
    <property type="match status" value="1"/>
</dbReference>
<dbReference type="GO" id="GO:0004643">
    <property type="term" value="F:phosphoribosylaminoimidazolecarboxamide formyltransferase activity"/>
    <property type="evidence" value="ECO:0007669"/>
    <property type="project" value="InterPro"/>
</dbReference>
<accession>A0A9D1FYD9</accession>
<dbReference type="AlphaFoldDB" id="A0A9D1FYD9"/>
<name>A0A9D1FYD9_9BACT</name>
<evidence type="ECO:0000313" key="1">
    <source>
        <dbReference type="EMBL" id="HIS83929.1"/>
    </source>
</evidence>
<dbReference type="InterPro" id="IPR024051">
    <property type="entry name" value="AICAR_Tfase_dup_dom_sf"/>
</dbReference>
<sequence>MRKKVYVSVYDYTGLTDYLQVLNEKFNYDIFSSGSTLEYLNKNGLNAEDISELGIADGFYARTFLEDFIRKNFDMVIINFRPVDDIAEKTDDIKAFIEAVNLLDFSILRAAAKVFENTTVVTEKSEFYNTINVNSYDKQKLSLKAFQYLSDYDEAIAEKIAVYSGEDERKLLNLTKLYELKYGSNPYQRAALYKSENMADYRVLNEKELSYNDILNLNTALKLISEFYDVNAAAIVKHNLPCGVALGRSLFDAYTKAFDCDPFATFSGTIAFSQSVNFEVAKQLSSMSVKVVVAPYYEDDALKHLMQNSDLKIVRIYTELKNFKKLITEEIISTPLGTLVQEPNKSELDKDLFKVVTKTKPTAEQLEDAIFAWKVVKYARTNAVVVAKDFKTTAISQGHTNNVAAIENAMDIACENSKDAVLATDEAIITGECINAAAQGRISLIIQPGGSIRDKEVIAAADKFGIAMVVTGIRNLSF</sequence>
<evidence type="ECO:0000313" key="2">
    <source>
        <dbReference type="Proteomes" id="UP000824139"/>
    </source>
</evidence>
<dbReference type="InterPro" id="IPR016193">
    <property type="entry name" value="Cytidine_deaminase-like"/>
</dbReference>
<dbReference type="Pfam" id="PF01808">
    <property type="entry name" value="AICARFT_IMPCHas"/>
    <property type="match status" value="1"/>
</dbReference>
<dbReference type="EMBL" id="DVJO01000220">
    <property type="protein sequence ID" value="HIS83929.1"/>
    <property type="molecule type" value="Genomic_DNA"/>
</dbReference>
<reference evidence="1" key="2">
    <citation type="journal article" date="2021" name="PeerJ">
        <title>Extensive microbial diversity within the chicken gut microbiome revealed by metagenomics and culture.</title>
        <authorList>
            <person name="Gilroy R."/>
            <person name="Ravi A."/>
            <person name="Getino M."/>
            <person name="Pursley I."/>
            <person name="Horton D.L."/>
            <person name="Alikhan N.F."/>
            <person name="Baker D."/>
            <person name="Gharbi K."/>
            <person name="Hall N."/>
            <person name="Watson M."/>
            <person name="Adriaenssens E.M."/>
            <person name="Foster-Nyarko E."/>
            <person name="Jarju S."/>
            <person name="Secka A."/>
            <person name="Antonio M."/>
            <person name="Oren A."/>
            <person name="Chaudhuri R.R."/>
            <person name="La Ragione R."/>
            <person name="Hildebrand F."/>
            <person name="Pallen M.J."/>
        </authorList>
    </citation>
    <scope>NUCLEOTIDE SEQUENCE</scope>
    <source>
        <strain evidence="1">CHK152-2994</strain>
    </source>
</reference>
<dbReference type="SUPFAM" id="SSF53927">
    <property type="entry name" value="Cytidine deaminase-like"/>
    <property type="match status" value="1"/>
</dbReference>
<protein>
    <recommendedName>
        <fullName evidence="3">Phosphoribosylaminoimidazolecarboxamide formyltransferase</fullName>
    </recommendedName>
</protein>